<keyword evidence="3" id="KW-0804">Transcription</keyword>
<evidence type="ECO:0000313" key="5">
    <source>
        <dbReference type="Proteomes" id="UP000706926"/>
    </source>
</evidence>
<keyword evidence="5" id="KW-1185">Reference proteome</keyword>
<dbReference type="Gene3D" id="1.20.120.530">
    <property type="entry name" value="GntR ligand-binding domain-like"/>
    <property type="match status" value="1"/>
</dbReference>
<gene>
    <name evidence="4" type="ORF">J2Z18_003076</name>
</gene>
<dbReference type="GO" id="GO:0003677">
    <property type="term" value="F:DNA binding"/>
    <property type="evidence" value="ECO:0007669"/>
    <property type="project" value="UniProtKB-KW"/>
</dbReference>
<organism evidence="4 5">
    <name type="scientific">Paenibacillus lactis</name>
    <dbReference type="NCBI Taxonomy" id="228574"/>
    <lineage>
        <taxon>Bacteria</taxon>
        <taxon>Bacillati</taxon>
        <taxon>Bacillota</taxon>
        <taxon>Bacilli</taxon>
        <taxon>Bacillales</taxon>
        <taxon>Paenibacillaceae</taxon>
        <taxon>Paenibacillus</taxon>
    </lineage>
</organism>
<dbReference type="SUPFAM" id="SSF48008">
    <property type="entry name" value="GntR ligand-binding domain-like"/>
    <property type="match status" value="1"/>
</dbReference>
<keyword evidence="1" id="KW-0805">Transcription regulation</keyword>
<evidence type="ECO:0000256" key="2">
    <source>
        <dbReference type="ARBA" id="ARBA00023125"/>
    </source>
</evidence>
<dbReference type="InterPro" id="IPR008920">
    <property type="entry name" value="TF_FadR/GntR_C"/>
</dbReference>
<reference evidence="4 5" key="1">
    <citation type="submission" date="2021-03" db="EMBL/GenBank/DDBJ databases">
        <title>Genomic Encyclopedia of Type Strains, Phase IV (KMG-IV): sequencing the most valuable type-strain genomes for metagenomic binning, comparative biology and taxonomic classification.</title>
        <authorList>
            <person name="Goeker M."/>
        </authorList>
    </citation>
    <scope>NUCLEOTIDE SEQUENCE [LARGE SCALE GENOMIC DNA]</scope>
    <source>
        <strain evidence="4 5">DSM 15596</strain>
    </source>
</reference>
<evidence type="ECO:0000256" key="1">
    <source>
        <dbReference type="ARBA" id="ARBA00023015"/>
    </source>
</evidence>
<dbReference type="Proteomes" id="UP000706926">
    <property type="component" value="Unassembled WGS sequence"/>
</dbReference>
<protein>
    <submittedName>
        <fullName evidence="4">DNA-binding GntR family transcriptional regulator</fullName>
    </submittedName>
</protein>
<proteinExistence type="predicted"/>
<comment type="caution">
    <text evidence="4">The sequence shown here is derived from an EMBL/GenBank/DDBJ whole genome shotgun (WGS) entry which is preliminary data.</text>
</comment>
<evidence type="ECO:0000313" key="4">
    <source>
        <dbReference type="EMBL" id="MBP1893973.1"/>
    </source>
</evidence>
<name>A0ABS4FCN4_9BACL</name>
<accession>A0ABS4FCN4</accession>
<evidence type="ECO:0000256" key="3">
    <source>
        <dbReference type="ARBA" id="ARBA00023163"/>
    </source>
</evidence>
<dbReference type="EMBL" id="JAGGKI010000007">
    <property type="protein sequence ID" value="MBP1893973.1"/>
    <property type="molecule type" value="Genomic_DNA"/>
</dbReference>
<keyword evidence="2 4" id="KW-0238">DNA-binding</keyword>
<sequence>MASFSASLQIHIRRFKYVFLAQPVSATSASVEEHARIIQALENKDRALASSVMKQNLIRPMKELYAFIQNTKEGEM</sequence>